<evidence type="ECO:0000256" key="1">
    <source>
        <dbReference type="SAM" id="Phobius"/>
    </source>
</evidence>
<keyword evidence="1" id="KW-0472">Membrane</keyword>
<sequence>MGKALAVILGVLYGGHGFLGLFVEGSHLLGIFNVDIFVDILYLVLSVALLSVGFFASSGAAIRGVLLLSGGILILLGLAGLVDHTVWGLLPTGLTLMDFIVLFAPAAVAVIMAVIPGTEKPLVSGGVAIN</sequence>
<dbReference type="OrthoDB" id="5123207at2"/>
<protein>
    <recommendedName>
        <fullName evidence="4">DUF4383 domain-containing protein</fullName>
    </recommendedName>
</protein>
<accession>A0A3S5CP49</accession>
<keyword evidence="1" id="KW-0812">Transmembrane</keyword>
<dbReference type="RefSeq" id="WP_128497236.1">
    <property type="nucleotide sequence ID" value="NZ_RZNC01000001.1"/>
</dbReference>
<keyword evidence="3" id="KW-1185">Reference proteome</keyword>
<dbReference type="AlphaFoldDB" id="A0A3S5CP49"/>
<proteinExistence type="predicted"/>
<keyword evidence="1" id="KW-1133">Transmembrane helix</keyword>
<dbReference type="Proteomes" id="UP000288603">
    <property type="component" value="Unassembled WGS sequence"/>
</dbReference>
<reference evidence="2 3" key="1">
    <citation type="submission" date="2018-12" db="EMBL/GenBank/DDBJ databases">
        <authorList>
            <person name="Li F."/>
        </authorList>
    </citation>
    <scope>NUCLEOTIDE SEQUENCE [LARGE SCALE GENOMIC DNA]</scope>
    <source>
        <strain evidence="2 3">8H24J-4-2</strain>
    </source>
</reference>
<gene>
    <name evidence="2" type="ORF">ELQ92_01750</name>
</gene>
<evidence type="ECO:0000313" key="3">
    <source>
        <dbReference type="Proteomes" id="UP000288603"/>
    </source>
</evidence>
<feature type="transmembrane region" description="Helical" evidence="1">
    <location>
        <begin position="94"/>
        <end position="115"/>
    </location>
</feature>
<dbReference type="EMBL" id="RZNC01000001">
    <property type="protein sequence ID" value="RWZ68008.1"/>
    <property type="molecule type" value="Genomic_DNA"/>
</dbReference>
<comment type="caution">
    <text evidence="2">The sequence shown here is derived from an EMBL/GenBank/DDBJ whole genome shotgun (WGS) entry which is preliminary data.</text>
</comment>
<feature type="transmembrane region" description="Helical" evidence="1">
    <location>
        <begin position="64"/>
        <end position="82"/>
    </location>
</feature>
<evidence type="ECO:0000313" key="2">
    <source>
        <dbReference type="EMBL" id="RWZ68008.1"/>
    </source>
</evidence>
<evidence type="ECO:0008006" key="4">
    <source>
        <dbReference type="Google" id="ProtNLM"/>
    </source>
</evidence>
<feature type="transmembrane region" description="Helical" evidence="1">
    <location>
        <begin position="36"/>
        <end position="57"/>
    </location>
</feature>
<name>A0A3S5CP49_9MICO</name>
<organism evidence="2 3">
    <name type="scientific">Labedella populi</name>
    <dbReference type="NCBI Taxonomy" id="2498850"/>
    <lineage>
        <taxon>Bacteria</taxon>
        <taxon>Bacillati</taxon>
        <taxon>Actinomycetota</taxon>
        <taxon>Actinomycetes</taxon>
        <taxon>Micrococcales</taxon>
        <taxon>Microbacteriaceae</taxon>
        <taxon>Labedella</taxon>
    </lineage>
</organism>